<dbReference type="AlphaFoldDB" id="A0A438KJV7"/>
<reference evidence="1 2" key="1">
    <citation type="journal article" date="2018" name="PLoS Genet.">
        <title>Population sequencing reveals clonal diversity and ancestral inbreeding in the grapevine cultivar Chardonnay.</title>
        <authorList>
            <person name="Roach M.J."/>
            <person name="Johnson D.L."/>
            <person name="Bohlmann J."/>
            <person name="van Vuuren H.J."/>
            <person name="Jones S.J."/>
            <person name="Pretorius I.S."/>
            <person name="Schmidt S.A."/>
            <person name="Borneman A.R."/>
        </authorList>
    </citation>
    <scope>NUCLEOTIDE SEQUENCE [LARGE SCALE GENOMIC DNA]</scope>
    <source>
        <strain evidence="2">cv. Chardonnay</strain>
        <tissue evidence="1">Leaf</tissue>
    </source>
</reference>
<dbReference type="EMBL" id="QGNW01000005">
    <property type="protein sequence ID" value="RVX21489.1"/>
    <property type="molecule type" value="Genomic_DNA"/>
</dbReference>
<comment type="caution">
    <text evidence="1">The sequence shown here is derived from an EMBL/GenBank/DDBJ whole genome shotgun (WGS) entry which is preliminary data.</text>
</comment>
<evidence type="ECO:0000313" key="2">
    <source>
        <dbReference type="Proteomes" id="UP000288805"/>
    </source>
</evidence>
<name>A0A438KJV7_VITVI</name>
<dbReference type="Proteomes" id="UP000288805">
    <property type="component" value="Unassembled WGS sequence"/>
</dbReference>
<accession>A0A438KJV7</accession>
<evidence type="ECO:0000313" key="1">
    <source>
        <dbReference type="EMBL" id="RVX21489.1"/>
    </source>
</evidence>
<proteinExistence type="predicted"/>
<sequence>MSEASRGGKRTTSWVRFGEVSLSCLLDGVEACCGDNGNRRWVLDWRRKCRLERRLNEAGRFLLCSVCDIESKRYCVIFPEGRGLLGGWNILVEKLHDFEVVSLVKFLDAGGSVTPPGEKGSLSKTYAKMAKPRPGRIGDSVWLELGERELLGGKDQLDQCLVGWWGVDFVPTPDLDLVRSWASTSGC</sequence>
<organism evidence="1 2">
    <name type="scientific">Vitis vinifera</name>
    <name type="common">Grape</name>
    <dbReference type="NCBI Taxonomy" id="29760"/>
    <lineage>
        <taxon>Eukaryota</taxon>
        <taxon>Viridiplantae</taxon>
        <taxon>Streptophyta</taxon>
        <taxon>Embryophyta</taxon>
        <taxon>Tracheophyta</taxon>
        <taxon>Spermatophyta</taxon>
        <taxon>Magnoliopsida</taxon>
        <taxon>eudicotyledons</taxon>
        <taxon>Gunneridae</taxon>
        <taxon>Pentapetalae</taxon>
        <taxon>rosids</taxon>
        <taxon>Vitales</taxon>
        <taxon>Vitaceae</taxon>
        <taxon>Viteae</taxon>
        <taxon>Vitis</taxon>
    </lineage>
</organism>
<protein>
    <submittedName>
        <fullName evidence="1">Uncharacterized protein</fullName>
    </submittedName>
</protein>
<gene>
    <name evidence="1" type="ORF">CK203_002068</name>
</gene>